<keyword evidence="1" id="KW-0677">Repeat</keyword>
<dbReference type="Proteomes" id="UP000631114">
    <property type="component" value="Unassembled WGS sequence"/>
</dbReference>
<dbReference type="PANTHER" id="PTHR47926:SF344">
    <property type="entry name" value="OS07G0636900 PROTEIN"/>
    <property type="match status" value="1"/>
</dbReference>
<evidence type="ECO:0000256" key="2">
    <source>
        <dbReference type="PROSITE-ProRule" id="PRU00708"/>
    </source>
</evidence>
<dbReference type="Pfam" id="PF14432">
    <property type="entry name" value="DYW_deaminase"/>
    <property type="match status" value="1"/>
</dbReference>
<dbReference type="GO" id="GO:0009451">
    <property type="term" value="P:RNA modification"/>
    <property type="evidence" value="ECO:0007669"/>
    <property type="project" value="InterPro"/>
</dbReference>
<dbReference type="OrthoDB" id="750171at2759"/>
<comment type="caution">
    <text evidence="4">The sequence shown here is derived from an EMBL/GenBank/DDBJ whole genome shotgun (WGS) entry which is preliminary data.</text>
</comment>
<feature type="domain" description="DYW" evidence="3">
    <location>
        <begin position="467"/>
        <end position="559"/>
    </location>
</feature>
<feature type="repeat" description="PPR" evidence="2">
    <location>
        <begin position="151"/>
        <end position="185"/>
    </location>
</feature>
<dbReference type="Pfam" id="PF20431">
    <property type="entry name" value="E_motif"/>
    <property type="match status" value="1"/>
</dbReference>
<evidence type="ECO:0000256" key="1">
    <source>
        <dbReference type="ARBA" id="ARBA00022737"/>
    </source>
</evidence>
<name>A0A835HP38_9MAGN</name>
<dbReference type="Pfam" id="PF12854">
    <property type="entry name" value="PPR_1"/>
    <property type="match status" value="1"/>
</dbReference>
<dbReference type="EMBL" id="JADFTS010000006">
    <property type="protein sequence ID" value="KAF9601877.1"/>
    <property type="molecule type" value="Genomic_DNA"/>
</dbReference>
<dbReference type="GO" id="GO:0003723">
    <property type="term" value="F:RNA binding"/>
    <property type="evidence" value="ECO:0007669"/>
    <property type="project" value="InterPro"/>
</dbReference>
<feature type="repeat" description="PPR" evidence="2">
    <location>
        <begin position="89"/>
        <end position="123"/>
    </location>
</feature>
<dbReference type="InterPro" id="IPR046848">
    <property type="entry name" value="E_motif"/>
</dbReference>
<dbReference type="Pfam" id="PF13812">
    <property type="entry name" value="PPR_3"/>
    <property type="match status" value="1"/>
</dbReference>
<dbReference type="GO" id="GO:0031425">
    <property type="term" value="P:chloroplast RNA processing"/>
    <property type="evidence" value="ECO:0007669"/>
    <property type="project" value="UniProtKB-ARBA"/>
</dbReference>
<protein>
    <recommendedName>
        <fullName evidence="3">DYW domain-containing protein</fullName>
    </recommendedName>
</protein>
<evidence type="ECO:0000313" key="4">
    <source>
        <dbReference type="EMBL" id="KAF9601877.1"/>
    </source>
</evidence>
<dbReference type="InterPro" id="IPR032867">
    <property type="entry name" value="DYW_dom"/>
</dbReference>
<dbReference type="Pfam" id="PF01535">
    <property type="entry name" value="PPR"/>
    <property type="match status" value="2"/>
</dbReference>
<dbReference type="Gene3D" id="1.25.40.10">
    <property type="entry name" value="Tetratricopeptide repeat domain"/>
    <property type="match status" value="3"/>
</dbReference>
<evidence type="ECO:0000259" key="3">
    <source>
        <dbReference type="Pfam" id="PF14432"/>
    </source>
</evidence>
<feature type="repeat" description="PPR" evidence="2">
    <location>
        <begin position="252"/>
        <end position="286"/>
    </location>
</feature>
<dbReference type="PANTHER" id="PTHR47926">
    <property type="entry name" value="PENTATRICOPEPTIDE REPEAT-CONTAINING PROTEIN"/>
    <property type="match status" value="1"/>
</dbReference>
<dbReference type="AlphaFoldDB" id="A0A835HP38"/>
<dbReference type="PROSITE" id="PS51375">
    <property type="entry name" value="PPR"/>
    <property type="match status" value="3"/>
</dbReference>
<dbReference type="InterPro" id="IPR046960">
    <property type="entry name" value="PPR_At4g14850-like_plant"/>
</dbReference>
<dbReference type="InterPro" id="IPR002885">
    <property type="entry name" value="PPR_rpt"/>
</dbReference>
<dbReference type="NCBIfam" id="TIGR00756">
    <property type="entry name" value="PPR"/>
    <property type="match status" value="4"/>
</dbReference>
<sequence>MSQTPKSLSLFFQMRFRDGIVVDSFSLSLVLQACGRSVDYTSGRRVHTHVVKLGFALDLFVQTALIEMYAKLGTVDVAKNILDEMDQPDMVSYNVLLAECVRIGKVDLARHLFDKMPARDLVSWNTMIHGFATCGDVDTARQLFDMSSERDLVSWSSMIAGYAKSRQSNEALILFHDMQSTNVRPDRVTMVSVLSACGDLGALGMGKIVHEYIDRNKVEIDVKLGTSLVDMYAKCGDIENSLKVFNGMGVKDVFTWSAVIIGLANHGFGEHALDYFAKMIYGGIKPNGITFIGVLSACSHVGLVDRGWTYFTSMNDKYGVTPKIEHYGCMVDLLGRMAHLREARELIRNMPFAPDAIVWRTFLSACKIHKNMELAEEATVNLLELEPHMDGNYVLLSNMYAQDKKWDDVVNVRRRMRDKNIHKIPGSSSIEVDNVVYEFIAGDRSHPKSKEIYEMLAEMIDRLYIVGYKPLISSVLQDMNDKAKEHALAYHSEMLAFAFGLLSIAPGSPIRIVKNLRVCEDCHLAFKLLSVIYEREIIVRDRNRFHHFIGGSCTCRDFW</sequence>
<evidence type="ECO:0000313" key="5">
    <source>
        <dbReference type="Proteomes" id="UP000631114"/>
    </source>
</evidence>
<proteinExistence type="predicted"/>
<organism evidence="4 5">
    <name type="scientific">Coptis chinensis</name>
    <dbReference type="NCBI Taxonomy" id="261450"/>
    <lineage>
        <taxon>Eukaryota</taxon>
        <taxon>Viridiplantae</taxon>
        <taxon>Streptophyta</taxon>
        <taxon>Embryophyta</taxon>
        <taxon>Tracheophyta</taxon>
        <taxon>Spermatophyta</taxon>
        <taxon>Magnoliopsida</taxon>
        <taxon>Ranunculales</taxon>
        <taxon>Ranunculaceae</taxon>
        <taxon>Coptidoideae</taxon>
        <taxon>Coptis</taxon>
    </lineage>
</organism>
<keyword evidence="5" id="KW-1185">Reference proteome</keyword>
<gene>
    <name evidence="4" type="ORF">IFM89_023796</name>
</gene>
<dbReference type="InterPro" id="IPR046849">
    <property type="entry name" value="E2_motif"/>
</dbReference>
<dbReference type="Pfam" id="PF20430">
    <property type="entry name" value="Eplus_motif"/>
    <property type="match status" value="1"/>
</dbReference>
<dbReference type="Pfam" id="PF13041">
    <property type="entry name" value="PPR_2"/>
    <property type="match status" value="1"/>
</dbReference>
<dbReference type="PROSITE" id="PS51257">
    <property type="entry name" value="PROKAR_LIPOPROTEIN"/>
    <property type="match status" value="1"/>
</dbReference>
<dbReference type="FunFam" id="1.25.40.10:FF:000231">
    <property type="entry name" value="Pentatricopeptide repeat-containing protein chloroplastic"/>
    <property type="match status" value="1"/>
</dbReference>
<dbReference type="FunFam" id="1.25.40.10:FF:001050">
    <property type="entry name" value="Pentatricopeptide repeat-containing protein At2g33760"/>
    <property type="match status" value="1"/>
</dbReference>
<dbReference type="InterPro" id="IPR011990">
    <property type="entry name" value="TPR-like_helical_dom_sf"/>
</dbReference>
<dbReference type="GO" id="GO:0008270">
    <property type="term" value="F:zinc ion binding"/>
    <property type="evidence" value="ECO:0007669"/>
    <property type="project" value="InterPro"/>
</dbReference>
<accession>A0A835HP38</accession>
<reference evidence="4 5" key="1">
    <citation type="submission" date="2020-10" db="EMBL/GenBank/DDBJ databases">
        <title>The Coptis chinensis genome and diversification of protoberbering-type alkaloids.</title>
        <authorList>
            <person name="Wang B."/>
            <person name="Shu S."/>
            <person name="Song C."/>
            <person name="Liu Y."/>
        </authorList>
    </citation>
    <scope>NUCLEOTIDE SEQUENCE [LARGE SCALE GENOMIC DNA]</scope>
    <source>
        <strain evidence="4">HL-2020</strain>
        <tissue evidence="4">Leaf</tissue>
    </source>
</reference>